<dbReference type="AlphaFoldDB" id="A0A1V2JMD8"/>
<dbReference type="InterPro" id="IPR051200">
    <property type="entry name" value="Host-pathogen_enzymatic-act"/>
</dbReference>
<dbReference type="NCBIfam" id="TIGR02276">
    <property type="entry name" value="beta_rpt_yvtn"/>
    <property type="match status" value="2"/>
</dbReference>
<dbReference type="Proteomes" id="UP000188559">
    <property type="component" value="Unassembled WGS sequence"/>
</dbReference>
<dbReference type="OrthoDB" id="6983889at2"/>
<keyword evidence="3" id="KW-1185">Reference proteome</keyword>
<name>A0A1V2JMD8_PSEAZ</name>
<proteinExistence type="predicted"/>
<dbReference type="RefSeq" id="WP_071496809.1">
    <property type="nucleotide sequence ID" value="NZ_LT629702.1"/>
</dbReference>
<evidence type="ECO:0000313" key="2">
    <source>
        <dbReference type="EMBL" id="ONH46543.1"/>
    </source>
</evidence>
<accession>A0A1V2JMD8</accession>
<dbReference type="SUPFAM" id="SSF51004">
    <property type="entry name" value="C-terminal (heme d1) domain of cytochrome cd1-nitrite reductase"/>
    <property type="match status" value="1"/>
</dbReference>
<gene>
    <name evidence="2" type="ORF">BLL37_06665</name>
    <name evidence="1" type="ORF">BLL37_21380</name>
</gene>
<reference evidence="2 3" key="1">
    <citation type="submission" date="2016-10" db="EMBL/GenBank/DDBJ databases">
        <title>Pseudomonas lactis sp. nov. and Pseudomonas paralactis sp. nov., isolated from bovine raw milk.</title>
        <authorList>
            <person name="Von Neubeck M."/>
            <person name="Huptas C."/>
            <person name="Glueck C."/>
            <person name="Krewinkel M."/>
            <person name="Stoeckel M."/>
            <person name="Stressler T."/>
            <person name="Fischer L."/>
            <person name="Hinrichs J."/>
            <person name="Scherer S."/>
            <person name="Wenning M."/>
        </authorList>
    </citation>
    <scope>NUCLEOTIDE SEQUENCE [LARGE SCALE GENOMIC DNA]</scope>
    <source>
        <strain evidence="2 3">DSM 18862</strain>
    </source>
</reference>
<protein>
    <recommendedName>
        <fullName evidence="4">YncE family protein</fullName>
    </recommendedName>
</protein>
<dbReference type="InterPro" id="IPR015943">
    <property type="entry name" value="WD40/YVTN_repeat-like_dom_sf"/>
</dbReference>
<dbReference type="EMBL" id="MNPV01000002">
    <property type="protein sequence ID" value="ONH46543.1"/>
    <property type="molecule type" value="Genomic_DNA"/>
</dbReference>
<organism evidence="2 3">
    <name type="scientific">Pseudomonas azotoformans</name>
    <dbReference type="NCBI Taxonomy" id="47878"/>
    <lineage>
        <taxon>Bacteria</taxon>
        <taxon>Pseudomonadati</taxon>
        <taxon>Pseudomonadota</taxon>
        <taxon>Gammaproteobacteria</taxon>
        <taxon>Pseudomonadales</taxon>
        <taxon>Pseudomonadaceae</taxon>
        <taxon>Pseudomonas</taxon>
    </lineage>
</organism>
<dbReference type="InterPro" id="IPR011964">
    <property type="entry name" value="YVTN_b-propeller_repeat"/>
</dbReference>
<dbReference type="EMBL" id="MNPV01000006">
    <property type="protein sequence ID" value="ONH43038.1"/>
    <property type="molecule type" value="Genomic_DNA"/>
</dbReference>
<evidence type="ECO:0000313" key="3">
    <source>
        <dbReference type="Proteomes" id="UP000188559"/>
    </source>
</evidence>
<dbReference type="PANTHER" id="PTHR47197:SF3">
    <property type="entry name" value="DIHYDRO-HEME D1 DEHYDROGENASE"/>
    <property type="match status" value="1"/>
</dbReference>
<evidence type="ECO:0008006" key="4">
    <source>
        <dbReference type="Google" id="ProtNLM"/>
    </source>
</evidence>
<evidence type="ECO:0000313" key="1">
    <source>
        <dbReference type="EMBL" id="ONH43038.1"/>
    </source>
</evidence>
<dbReference type="Gene3D" id="2.130.10.10">
    <property type="entry name" value="YVTN repeat-like/Quinoprotein amine dehydrogenase"/>
    <property type="match status" value="2"/>
</dbReference>
<dbReference type="InterPro" id="IPR011048">
    <property type="entry name" value="Haem_d1_sf"/>
</dbReference>
<sequence>MTTVAGTPITANFGTPKTQDEEVYEFDLSQPEHVPPVAFADLSLNIPSLTKPYIGYDGAINKAAKNLDPEKGLLCILMPYIDMVANDFVELFFGNATERAAFTTVSDAQASAGLSISLYVSRAWLEYGPVFPCFFRVTRAGGGDAETKKFRFFVDDVVPAGPNPDDATHHDYITAPQLEIHIIENGVQPEDAQMGVKIQIPKYPNRPGLNPLYNWAARDTIWLTLNGHVIKHVVTEGEAAGTDPITITVYNATWDTVGYGDVIIQYYVIDEAGNKTVAPSPLTIVESFVGNPNPLLAAPFIAEVDDEGKLDVRLLDGEDATIVINVPGNGYQRFDVIEVFAVGHTAAGTPVEEVFTGTVNSVFVNFHIFLPFKYLETLVGGSLRIRFERIRAGVTPNRRSKVNVYEVIGDSIPVELPPARILQAPDGNIPVDAASITIWIDHYTGQDAFDAVTVILIGTYANGAGYYREVGPRPAGKGNIIFNLANGPDGDISRLEGGTLDVLYTVTNEAGTRPSQVANFDVGELVASLPIVKIDEAPPPDYVFNPSVSLFGATVLVPQNPAFTLGSIVTLHFEGSAPGGSTTKPFPITPIWVGRDLYFEIERPFVIANLDKSARIYYIRTKPNERTRISHAVDMRVGTRLNLPAPQILQSTVVIPDVSATIDPLHVVSPPVATIRVKYNMLDADTIQPFIKGKMGIGSPTIAPKLGNTAQGYVDFNVSNTVVAAHINEAFNVDYVVTRNGSDTPSNSLNVRVFPLPDLVTNVVSIPQASGGQVDANTANTVQVLEYPFMQLGQPVWITFEHDDGTLDYVVRNGVPVTPAEYSSRKIITSIPNDYLRSRPNGSPLRIKTQVSMDGLNSQNSTVRLNAPPYSIKRQAGIVAHIDVGALPARLVISPDGSRVYVTNYSSHTVSVISTATHKVIHTILGLNSPYAIAVSPDGGRLYVSNIGSQRVTVINTTSYGFINQITGFATPYTILLNKDGSRLYVACYSSHALYTHDTLDGKRLYTLSGYTNAAGLAFSPSQTRLYAGSQTTVNVIDPPSNVRVAAITGFSTPQDMAYSPYNTSTNPTLYVANTNGDNVHIINAGSNIIRRILPAFSRPYGIVMHPTQPLAYVTDYNNNAVKVIDTIQETVIDVISGFNRPHGVAISGDGSTLYVTNYLGSTVTVVNT</sequence>
<comment type="caution">
    <text evidence="2">The sequence shown here is derived from an EMBL/GenBank/DDBJ whole genome shotgun (WGS) entry which is preliminary data.</text>
</comment>
<dbReference type="PANTHER" id="PTHR47197">
    <property type="entry name" value="PROTEIN NIRF"/>
    <property type="match status" value="1"/>
</dbReference>
<dbReference type="GeneID" id="57378271"/>